<dbReference type="Proteomes" id="UP001150581">
    <property type="component" value="Unassembled WGS sequence"/>
</dbReference>
<feature type="non-terminal residue" evidence="1">
    <location>
        <position position="462"/>
    </location>
</feature>
<dbReference type="EMBL" id="JANBPG010001499">
    <property type="protein sequence ID" value="KAJ1889667.1"/>
    <property type="molecule type" value="Genomic_DNA"/>
</dbReference>
<sequence>MGRNPPAPGCLSNAILDGANEHGTGFTNLVQSIADTENTKPKLIFTNIDLIKATGNTHMVKTLHITLDYPQYCQSLVTKSPSIFSFDNCSWRNVQSIAIMGTIEVDSNEEVEEEEEEEEVQSDYYHEARALAEQFAKHMPNVSKLHLPINDETNGIQPITQMLPRLYASSLKYLECCKPLVLMESTAFAQIIDLEVDLSSTEFVPRVYVDMLEHLVLKNINESFAWKKLIIGEQSSNIVFPNLLNFTLSIDESADIKLKAMNSQDKVHFPAAIQLDITAPTFAHLEHILSFKQCHWPNVTKLDINVEELNFNNSDDSFNVTEKRIKSLASNIKRNMPKVTQLTLNECAADKTAFYNMLFNMYVDQLDYVDLAYPVTFTAAQFAPQLTHLILHHSRSYTLRSLPGLFAKTLEKFQLVDADACFSWDLFGDSSTPLEVLNFEQLREIDVNFGWLEYDEIADYQM</sequence>
<comment type="caution">
    <text evidence="1">The sequence shown here is derived from an EMBL/GenBank/DDBJ whole genome shotgun (WGS) entry which is preliminary data.</text>
</comment>
<name>A0ACC1IBB8_9FUNG</name>
<organism evidence="1 2">
    <name type="scientific">Kickxella alabastrina</name>
    <dbReference type="NCBI Taxonomy" id="61397"/>
    <lineage>
        <taxon>Eukaryota</taxon>
        <taxon>Fungi</taxon>
        <taxon>Fungi incertae sedis</taxon>
        <taxon>Zoopagomycota</taxon>
        <taxon>Kickxellomycotina</taxon>
        <taxon>Kickxellomycetes</taxon>
        <taxon>Kickxellales</taxon>
        <taxon>Kickxellaceae</taxon>
        <taxon>Kickxella</taxon>
    </lineage>
</organism>
<gene>
    <name evidence="1" type="ORF">LPJ66_007912</name>
</gene>
<proteinExistence type="predicted"/>
<evidence type="ECO:0000313" key="1">
    <source>
        <dbReference type="EMBL" id="KAJ1889667.1"/>
    </source>
</evidence>
<keyword evidence="2" id="KW-1185">Reference proteome</keyword>
<reference evidence="1" key="1">
    <citation type="submission" date="2022-07" db="EMBL/GenBank/DDBJ databases">
        <title>Phylogenomic reconstructions and comparative analyses of Kickxellomycotina fungi.</title>
        <authorList>
            <person name="Reynolds N.K."/>
            <person name="Stajich J.E."/>
            <person name="Barry K."/>
            <person name="Grigoriev I.V."/>
            <person name="Crous P."/>
            <person name="Smith M.E."/>
        </authorList>
    </citation>
    <scope>NUCLEOTIDE SEQUENCE</scope>
    <source>
        <strain evidence="1">Benny 63K</strain>
    </source>
</reference>
<protein>
    <submittedName>
        <fullName evidence="1">Uncharacterized protein</fullName>
    </submittedName>
</protein>
<evidence type="ECO:0000313" key="2">
    <source>
        <dbReference type="Proteomes" id="UP001150581"/>
    </source>
</evidence>
<accession>A0ACC1IBB8</accession>